<organism evidence="1 2">
    <name type="scientific">Polysphondylium violaceum</name>
    <dbReference type="NCBI Taxonomy" id="133409"/>
    <lineage>
        <taxon>Eukaryota</taxon>
        <taxon>Amoebozoa</taxon>
        <taxon>Evosea</taxon>
        <taxon>Eumycetozoa</taxon>
        <taxon>Dictyostelia</taxon>
        <taxon>Dictyosteliales</taxon>
        <taxon>Dictyosteliaceae</taxon>
        <taxon>Polysphondylium</taxon>
    </lineage>
</organism>
<proteinExistence type="predicted"/>
<reference evidence="1" key="1">
    <citation type="submission" date="2020-01" db="EMBL/GenBank/DDBJ databases">
        <title>Development of genomics and gene disruption for Polysphondylium violaceum indicates a role for the polyketide synthase stlB in stalk morphogenesis.</title>
        <authorList>
            <person name="Narita B."/>
            <person name="Kawabe Y."/>
            <person name="Kin K."/>
            <person name="Saito T."/>
            <person name="Gibbs R."/>
            <person name="Kuspa A."/>
            <person name="Muzny D."/>
            <person name="Queller D."/>
            <person name="Richards S."/>
            <person name="Strassman J."/>
            <person name="Sucgang R."/>
            <person name="Worley K."/>
            <person name="Schaap P."/>
        </authorList>
    </citation>
    <scope>NUCLEOTIDE SEQUENCE</scope>
    <source>
        <strain evidence="1">QSvi11</strain>
    </source>
</reference>
<sequence length="145" mass="16603">MPDNKNTPPTPPSKIIKDPSLDEKLILYNYFKGLNNRSKLNRTVRDKINGMLAPTATIDAKTYNDYIDILMKWAKEFGFKCEGKQSPQQLLCELMLKKMEIKQKIEILLKEIQDEEAIINGVANVCVNTSTTTSPKKIKNNRIFI</sequence>
<protein>
    <submittedName>
        <fullName evidence="1">Uncharacterized protein</fullName>
    </submittedName>
</protein>
<accession>A0A8J4V5J5</accession>
<evidence type="ECO:0000313" key="1">
    <source>
        <dbReference type="EMBL" id="KAF2078208.1"/>
    </source>
</evidence>
<comment type="caution">
    <text evidence="1">The sequence shown here is derived from an EMBL/GenBank/DDBJ whole genome shotgun (WGS) entry which is preliminary data.</text>
</comment>
<dbReference type="Proteomes" id="UP000695562">
    <property type="component" value="Unassembled WGS sequence"/>
</dbReference>
<name>A0A8J4V5J5_9MYCE</name>
<gene>
    <name evidence="1" type="ORF">CYY_000498</name>
</gene>
<keyword evidence="2" id="KW-1185">Reference proteome</keyword>
<dbReference type="AlphaFoldDB" id="A0A8J4V5J5"/>
<evidence type="ECO:0000313" key="2">
    <source>
        <dbReference type="Proteomes" id="UP000695562"/>
    </source>
</evidence>
<dbReference type="EMBL" id="AJWJ01000009">
    <property type="protein sequence ID" value="KAF2078208.1"/>
    <property type="molecule type" value="Genomic_DNA"/>
</dbReference>